<reference evidence="1 2" key="1">
    <citation type="submission" date="2018-04" db="EMBL/GenBank/DDBJ databases">
        <title>Complete genome uncultured novel isolate.</title>
        <authorList>
            <person name="Merlino G."/>
        </authorList>
    </citation>
    <scope>NUCLEOTIDE SEQUENCE [LARGE SCALE GENOMIC DNA]</scope>
    <source>
        <strain evidence="2">R1DC9</strain>
    </source>
</reference>
<dbReference type="KEGG" id="fpf:DCC35_12970"/>
<dbReference type="EMBL" id="CP028923">
    <property type="protein sequence ID" value="QCK15594.1"/>
    <property type="molecule type" value="Genomic_DNA"/>
</dbReference>
<dbReference type="OrthoDB" id="1094867at2"/>
<keyword evidence="2" id="KW-1185">Reference proteome</keyword>
<dbReference type="SUPFAM" id="SSF53474">
    <property type="entry name" value="alpha/beta-Hydrolases"/>
    <property type="match status" value="1"/>
</dbReference>
<organism evidence="1 2">
    <name type="scientific">Mangrovivirga cuniculi</name>
    <dbReference type="NCBI Taxonomy" id="2715131"/>
    <lineage>
        <taxon>Bacteria</taxon>
        <taxon>Pseudomonadati</taxon>
        <taxon>Bacteroidota</taxon>
        <taxon>Cytophagia</taxon>
        <taxon>Cytophagales</taxon>
        <taxon>Mangrovivirgaceae</taxon>
        <taxon>Mangrovivirga</taxon>
    </lineage>
</organism>
<name>A0A4D7K456_9BACT</name>
<sequence length="312" mass="35757">MNLIRKSDLNNEADLVLNDVQIKTGSGVFLIEGSEGKKEKTIKVYYHKPKNFTIDSKVLMVIPGAGRNGDSYRDAWKEESEKYNVLILSPIYEEEQYPFEEYHLCGLIKDSNLIESVEFMKGTNQALLNEEIFTFETNSNQNDWLFYDFDRIFDLVVESTNSSQTQYDIFGHSAGGQILHRLALLTSEMKVNHIISSNSGFYTLPDFENKMPFGIQGLYSHDEELIQSFNNKLILLIGELDNENEKGGTLLRSKTADKQGTNRLERAKYFYEYSKVKANDLNADFKWKIEIVPNVGHNHELMGNAAGKLLYE</sequence>
<proteinExistence type="predicted"/>
<protein>
    <recommendedName>
        <fullName evidence="3">Alpha/beta hydrolase</fullName>
    </recommendedName>
</protein>
<accession>A0A4D7K456</accession>
<dbReference type="InterPro" id="IPR029058">
    <property type="entry name" value="AB_hydrolase_fold"/>
</dbReference>
<evidence type="ECO:0000313" key="1">
    <source>
        <dbReference type="EMBL" id="QCK15594.1"/>
    </source>
</evidence>
<gene>
    <name evidence="1" type="ORF">DCC35_12970</name>
</gene>
<dbReference type="Proteomes" id="UP000298616">
    <property type="component" value="Chromosome"/>
</dbReference>
<evidence type="ECO:0000313" key="2">
    <source>
        <dbReference type="Proteomes" id="UP000298616"/>
    </source>
</evidence>
<dbReference type="Gene3D" id="3.40.50.1820">
    <property type="entry name" value="alpha/beta hydrolase"/>
    <property type="match status" value="1"/>
</dbReference>
<evidence type="ECO:0008006" key="3">
    <source>
        <dbReference type="Google" id="ProtNLM"/>
    </source>
</evidence>
<dbReference type="AlphaFoldDB" id="A0A4D7K456"/>